<proteinExistence type="predicted"/>
<name>A0A2I1M1J3_9BIFI</name>
<organism evidence="1 2">
    <name type="scientific">Alloscardovia omnicolens</name>
    <dbReference type="NCBI Taxonomy" id="419015"/>
    <lineage>
        <taxon>Bacteria</taxon>
        <taxon>Bacillati</taxon>
        <taxon>Actinomycetota</taxon>
        <taxon>Actinomycetes</taxon>
        <taxon>Bifidobacteriales</taxon>
        <taxon>Bifidobacteriaceae</taxon>
        <taxon>Alloscardovia</taxon>
    </lineage>
</organism>
<evidence type="ECO:0000313" key="1">
    <source>
        <dbReference type="EMBL" id="PKZ13959.1"/>
    </source>
</evidence>
<dbReference type="RefSeq" id="WP_101541650.1">
    <property type="nucleotide sequence ID" value="NZ_PKGU01000009.1"/>
</dbReference>
<comment type="caution">
    <text evidence="1">The sequence shown here is derived from an EMBL/GenBank/DDBJ whole genome shotgun (WGS) entry which is preliminary data.</text>
</comment>
<dbReference type="AlphaFoldDB" id="A0A2I1M1J3"/>
<dbReference type="EMBL" id="PKGU01000009">
    <property type="protein sequence ID" value="PKZ13959.1"/>
    <property type="molecule type" value="Genomic_DNA"/>
</dbReference>
<protein>
    <submittedName>
        <fullName evidence="1">Uncharacterized protein</fullName>
    </submittedName>
</protein>
<gene>
    <name evidence="1" type="ORF">CYJ32_07900</name>
</gene>
<evidence type="ECO:0000313" key="2">
    <source>
        <dbReference type="Proteomes" id="UP000242263"/>
    </source>
</evidence>
<sequence>MDQLEFTRIMNYLAEAYGVTISQTRLNIYYDKLKTYDLNLLKQIASNIVAQDNYFPTVARLLALLNEELEPVLTADPMDEWLNVIDAIRKYGRTHADKGKNLLSDMTKSVVTTIGWTRLCDADQFALANYERQFKQLFRRQQGSVKERVLLSRGVIEPVTVGSELRALTVD</sequence>
<accession>A0A2I1M1J3</accession>
<reference evidence="1 2" key="1">
    <citation type="submission" date="2017-12" db="EMBL/GenBank/DDBJ databases">
        <title>Phylogenetic diversity of female urinary microbiome.</title>
        <authorList>
            <person name="Thomas-White K."/>
            <person name="Wolfe A.J."/>
        </authorList>
    </citation>
    <scope>NUCLEOTIDE SEQUENCE [LARGE SCALE GENOMIC DNA]</scope>
    <source>
        <strain evidence="1 2">UMB0064</strain>
    </source>
</reference>
<dbReference type="Proteomes" id="UP000242263">
    <property type="component" value="Unassembled WGS sequence"/>
</dbReference>